<dbReference type="RefSeq" id="WP_124873930.1">
    <property type="nucleotide sequence ID" value="NZ_CP034184.1"/>
</dbReference>
<organism evidence="1 2">
    <name type="scientific">Deinococcus psychrotolerans</name>
    <dbReference type="NCBI Taxonomy" id="2489213"/>
    <lineage>
        <taxon>Bacteria</taxon>
        <taxon>Thermotogati</taxon>
        <taxon>Deinococcota</taxon>
        <taxon>Deinococci</taxon>
        <taxon>Deinococcales</taxon>
        <taxon>Deinococcaceae</taxon>
        <taxon>Deinococcus</taxon>
    </lineage>
</organism>
<dbReference type="EMBL" id="CP034184">
    <property type="protein sequence ID" value="AZI44363.1"/>
    <property type="molecule type" value="Genomic_DNA"/>
</dbReference>
<evidence type="ECO:0000313" key="1">
    <source>
        <dbReference type="EMBL" id="AZI44363.1"/>
    </source>
</evidence>
<dbReference type="OrthoDB" id="71266at2"/>
<evidence type="ECO:0000313" key="2">
    <source>
        <dbReference type="Proteomes" id="UP000276417"/>
    </source>
</evidence>
<proteinExistence type="predicted"/>
<reference evidence="1 2" key="1">
    <citation type="submission" date="2018-11" db="EMBL/GenBank/DDBJ databases">
        <title>Deinococcus shelandsis sp. nov., isolated from South Shetland Islands soil of Antarctica.</title>
        <authorList>
            <person name="Tian J."/>
        </authorList>
    </citation>
    <scope>NUCLEOTIDE SEQUENCE [LARGE SCALE GENOMIC DNA]</scope>
    <source>
        <strain evidence="1 2">S14-83T</strain>
    </source>
</reference>
<gene>
    <name evidence="1" type="ORF">EHF33_15895</name>
</gene>
<dbReference type="Proteomes" id="UP000276417">
    <property type="component" value="Chromosome 2"/>
</dbReference>
<name>A0A3G8YH95_9DEIO</name>
<dbReference type="AlphaFoldDB" id="A0A3G8YH95"/>
<sequence>MNLQLCRPLSGPIMLVPTDEDLQARRQWQTHDFGRLDALALSLSSEEEARLGFMIDVRN</sequence>
<keyword evidence="2" id="KW-1185">Reference proteome</keyword>
<accession>A0A3G8YH95</accession>
<dbReference type="KEGG" id="dph:EHF33_15895"/>
<protein>
    <submittedName>
        <fullName evidence="1">Uncharacterized protein</fullName>
    </submittedName>
</protein>